<organism evidence="7 8">
    <name type="scientific">Phycomyces blakesleeanus</name>
    <dbReference type="NCBI Taxonomy" id="4837"/>
    <lineage>
        <taxon>Eukaryota</taxon>
        <taxon>Fungi</taxon>
        <taxon>Fungi incertae sedis</taxon>
        <taxon>Mucoromycota</taxon>
        <taxon>Mucoromycotina</taxon>
        <taxon>Mucoromycetes</taxon>
        <taxon>Mucorales</taxon>
        <taxon>Phycomycetaceae</taxon>
        <taxon>Phycomyces</taxon>
    </lineage>
</organism>
<evidence type="ECO:0000256" key="4">
    <source>
        <dbReference type="PROSITE-ProRule" id="PRU00452"/>
    </source>
</evidence>
<dbReference type="Proteomes" id="UP001448207">
    <property type="component" value="Unassembled WGS sequence"/>
</dbReference>
<protein>
    <recommendedName>
        <fullName evidence="6">SP-RING-type domain-containing protein</fullName>
    </recommendedName>
</protein>
<dbReference type="Pfam" id="PF02891">
    <property type="entry name" value="zf-MIZ"/>
    <property type="match status" value="1"/>
</dbReference>
<dbReference type="PANTHER" id="PTHR10782:SF4">
    <property type="entry name" value="TONALLI, ISOFORM E"/>
    <property type="match status" value="1"/>
</dbReference>
<evidence type="ECO:0000256" key="3">
    <source>
        <dbReference type="ARBA" id="ARBA00022833"/>
    </source>
</evidence>
<reference evidence="7 8" key="1">
    <citation type="submission" date="2024-04" db="EMBL/GenBank/DDBJ databases">
        <title>Symmetric and asymmetric DNA N6-adenine methylation regulates different biological responses in Mucorales.</title>
        <authorList>
            <consortium name="Lawrence Berkeley National Laboratory"/>
            <person name="Lax C."/>
            <person name="Mondo S.J."/>
            <person name="Osorio-Concepcion M."/>
            <person name="Muszewska A."/>
            <person name="Corrochano-Luque M."/>
            <person name="Gutierrez G."/>
            <person name="Riley R."/>
            <person name="Lipzen A."/>
            <person name="Guo J."/>
            <person name="Hundley H."/>
            <person name="Amirebrahimi M."/>
            <person name="Ng V."/>
            <person name="Lorenzo-Gutierrez D."/>
            <person name="Binder U."/>
            <person name="Yang J."/>
            <person name="Song Y."/>
            <person name="Canovas D."/>
            <person name="Navarro E."/>
            <person name="Freitag M."/>
            <person name="Gabaldon T."/>
            <person name="Grigoriev I.V."/>
            <person name="Corrochano L.M."/>
            <person name="Nicolas F.E."/>
            <person name="Garre V."/>
        </authorList>
    </citation>
    <scope>NUCLEOTIDE SEQUENCE [LARGE SCALE GENOMIC DNA]</scope>
    <source>
        <strain evidence="7 8">L51</strain>
    </source>
</reference>
<dbReference type="PANTHER" id="PTHR10782">
    <property type="entry name" value="ZINC FINGER MIZ DOMAIN-CONTAINING PROTEIN"/>
    <property type="match status" value="1"/>
</dbReference>
<evidence type="ECO:0000313" key="8">
    <source>
        <dbReference type="Proteomes" id="UP001448207"/>
    </source>
</evidence>
<feature type="domain" description="SP-RING-type" evidence="6">
    <location>
        <begin position="342"/>
        <end position="424"/>
    </location>
</feature>
<evidence type="ECO:0000313" key="7">
    <source>
        <dbReference type="EMBL" id="KAL0098266.1"/>
    </source>
</evidence>
<comment type="caution">
    <text evidence="7">The sequence shown here is derived from an EMBL/GenBank/DDBJ whole genome shotgun (WGS) entry which is preliminary data.</text>
</comment>
<evidence type="ECO:0000256" key="5">
    <source>
        <dbReference type="SAM" id="MobiDB-lite"/>
    </source>
</evidence>
<keyword evidence="8" id="KW-1185">Reference proteome</keyword>
<gene>
    <name evidence="7" type="ORF">J3Q64DRAFT_1717455</name>
</gene>
<dbReference type="InterPro" id="IPR004181">
    <property type="entry name" value="Znf_MIZ"/>
</dbReference>
<dbReference type="EMBL" id="JBCLYO010000001">
    <property type="protein sequence ID" value="KAL0098266.1"/>
    <property type="molecule type" value="Genomic_DNA"/>
</dbReference>
<evidence type="ECO:0000259" key="6">
    <source>
        <dbReference type="PROSITE" id="PS51044"/>
    </source>
</evidence>
<evidence type="ECO:0000256" key="1">
    <source>
        <dbReference type="ARBA" id="ARBA00022723"/>
    </source>
</evidence>
<dbReference type="Gene3D" id="3.30.40.10">
    <property type="entry name" value="Zinc/RING finger domain, C3HC4 (zinc finger)"/>
    <property type="match status" value="1"/>
</dbReference>
<accession>A0ABR3BJ60</accession>
<sequence length="476" mass="54358">MNTPLYQKRKLRSTQHILTMNQIKEIGKLINLSTRNAVELLMTPSKLFLLKKPVLATIQTYLIQQGLTNERIPGRNTLIADHARKLIEIIYPGYPAGRAREIGFKEERQGSRRSREQESVAYDHLFTNDLFERQEEVLRVNVNWKEIGTTATASLSAEKLVKVGVLHKKAKKDFRLHMYFWLSARLVLKPELESFSINGESSWTDEDKKSIYEGFQHVDITEKLDWDAFLEDKIPENIVVDLEFLGRVPPLKHITVCTTWRKTPEELLSQTYLNSATGLISRAMETSKAIDKTQEKAVEILSRYPIKERSEVAKAQDIYMSCADIFSGSWTQHRSGGGGEDEDDDIVVGDEFVSAMDPILLSRMEHPARGIYCTHAACFDASIFYSLVARMKAWKCPHCFIQIKGIQELYIDYAMKRALMKYQDSDRLVLCGGEYFADVNISISKTSDTIANHDSSDSEDEERPSKKSRRASVITV</sequence>
<feature type="region of interest" description="Disordered" evidence="5">
    <location>
        <begin position="449"/>
        <end position="476"/>
    </location>
</feature>
<keyword evidence="1" id="KW-0479">Metal-binding</keyword>
<dbReference type="InterPro" id="IPR013083">
    <property type="entry name" value="Znf_RING/FYVE/PHD"/>
</dbReference>
<proteinExistence type="predicted"/>
<keyword evidence="3" id="KW-0862">Zinc</keyword>
<dbReference type="PROSITE" id="PS51044">
    <property type="entry name" value="ZF_SP_RING"/>
    <property type="match status" value="1"/>
</dbReference>
<evidence type="ECO:0000256" key="2">
    <source>
        <dbReference type="ARBA" id="ARBA00022771"/>
    </source>
</evidence>
<keyword evidence="2 4" id="KW-0863">Zinc-finger</keyword>
<name>A0ABR3BJ60_PHYBL</name>